<dbReference type="AlphaFoldDB" id="X1LNS7"/>
<evidence type="ECO:0000313" key="1">
    <source>
        <dbReference type="EMBL" id="GAI04035.1"/>
    </source>
</evidence>
<evidence type="ECO:0008006" key="2">
    <source>
        <dbReference type="Google" id="ProtNLM"/>
    </source>
</evidence>
<gene>
    <name evidence="1" type="ORF">S06H3_16997</name>
</gene>
<comment type="caution">
    <text evidence="1">The sequence shown here is derived from an EMBL/GenBank/DDBJ whole genome shotgun (WGS) entry which is preliminary data.</text>
</comment>
<organism evidence="1">
    <name type="scientific">marine sediment metagenome</name>
    <dbReference type="NCBI Taxonomy" id="412755"/>
    <lineage>
        <taxon>unclassified sequences</taxon>
        <taxon>metagenomes</taxon>
        <taxon>ecological metagenomes</taxon>
    </lineage>
</organism>
<dbReference type="Gene3D" id="2.30.30.830">
    <property type="match status" value="1"/>
</dbReference>
<dbReference type="EMBL" id="BARV01008461">
    <property type="protein sequence ID" value="GAI04035.1"/>
    <property type="molecule type" value="Genomic_DNA"/>
</dbReference>
<feature type="non-terminal residue" evidence="1">
    <location>
        <position position="1"/>
    </location>
</feature>
<name>X1LNS7_9ZZZZ</name>
<proteinExistence type="predicted"/>
<reference evidence="1" key="1">
    <citation type="journal article" date="2014" name="Front. Microbiol.">
        <title>High frequency of phylogenetically diverse reductive dehalogenase-homologous genes in deep subseafloor sedimentary metagenomes.</title>
        <authorList>
            <person name="Kawai M."/>
            <person name="Futagami T."/>
            <person name="Toyoda A."/>
            <person name="Takaki Y."/>
            <person name="Nishi S."/>
            <person name="Hori S."/>
            <person name="Arai W."/>
            <person name="Tsubouchi T."/>
            <person name="Morono Y."/>
            <person name="Uchiyama I."/>
            <person name="Ito T."/>
            <person name="Fujiyama A."/>
            <person name="Inagaki F."/>
            <person name="Takami H."/>
        </authorList>
    </citation>
    <scope>NUCLEOTIDE SEQUENCE</scope>
    <source>
        <strain evidence="1">Expedition CK06-06</strain>
    </source>
</reference>
<accession>X1LNS7</accession>
<protein>
    <recommendedName>
        <fullName evidence="2">KOW domain-containing protein</fullName>
    </recommendedName>
</protein>
<sequence length="55" mass="6398">SKGEGHPIKVGTPIGRRRGRVIRILDKEVVVREYRKDFRGREIVRDIAMRLPSID</sequence>